<organism evidence="2 3">
    <name type="scientific">Aromatoleum aromaticum (strain DSM 19018 / LMG 30748 / EbN1)</name>
    <name type="common">Azoarcus sp. (strain EbN1)</name>
    <dbReference type="NCBI Taxonomy" id="76114"/>
    <lineage>
        <taxon>Bacteria</taxon>
        <taxon>Pseudomonadati</taxon>
        <taxon>Pseudomonadota</taxon>
        <taxon>Betaproteobacteria</taxon>
        <taxon>Rhodocyclales</taxon>
        <taxon>Rhodocyclaceae</taxon>
        <taxon>Aromatoleum</taxon>
    </lineage>
</organism>
<evidence type="ECO:0000313" key="3">
    <source>
        <dbReference type="Proteomes" id="UP000006552"/>
    </source>
</evidence>
<gene>
    <name evidence="2" type="ORF">p1B32</name>
</gene>
<accession>Q5NXE1</accession>
<dbReference type="AlphaFoldDB" id="Q5NXE1"/>
<dbReference type="EMBL" id="CR555307">
    <property type="protein sequence ID" value="CAI10273.1"/>
    <property type="molecule type" value="Genomic_DNA"/>
</dbReference>
<keyword evidence="2" id="KW-0614">Plasmid</keyword>
<keyword evidence="3" id="KW-1185">Reference proteome</keyword>
<reference evidence="2 3" key="1">
    <citation type="journal article" date="2005" name="Arch. Microbiol.">
        <title>The genome sequence of an anaerobic aromatic-degrading denitrifying bacterium, strain EbN1.</title>
        <authorList>
            <person name="Rabus R."/>
            <person name="Kube M."/>
            <person name="Heider J."/>
            <person name="Beck A."/>
            <person name="Heitmann K."/>
            <person name="Widdel F."/>
            <person name="Reinhardt R."/>
        </authorList>
    </citation>
    <scope>NUCLEOTIDE SEQUENCE [LARGE SCALE GENOMIC DNA]</scope>
    <source>
        <strain evidence="2 3">EbN1</strain>
        <plasmid evidence="3">Plasmid pAzo1</plasmid>
    </source>
</reference>
<dbReference type="HOGENOM" id="CLU_2299857_0_0_4"/>
<feature type="region of interest" description="Disordered" evidence="1">
    <location>
        <begin position="1"/>
        <end position="42"/>
    </location>
</feature>
<name>Q5NXE1_AROAE</name>
<dbReference type="Proteomes" id="UP000006552">
    <property type="component" value="Plasmid 1"/>
</dbReference>
<evidence type="ECO:0000256" key="1">
    <source>
        <dbReference type="SAM" id="MobiDB-lite"/>
    </source>
</evidence>
<dbReference type="KEGG" id="eba:p1B32"/>
<proteinExistence type="predicted"/>
<evidence type="ECO:0000313" key="2">
    <source>
        <dbReference type="EMBL" id="CAI10273.1"/>
    </source>
</evidence>
<feature type="compositionally biased region" description="Basic and acidic residues" evidence="1">
    <location>
        <begin position="10"/>
        <end position="19"/>
    </location>
</feature>
<protein>
    <submittedName>
        <fullName evidence="2">Uncharacterized protein</fullName>
    </submittedName>
</protein>
<sequence>MRFGATQVVDPDRGVHQDHSSCSGRRRGMSVSCGSEPPSRASRRALSRWMSARKASFTKADFSVMPVSAWALAKSSSSSASVVRIPYLPTKGTPYYSIIK</sequence>
<geneLocation type="plasmid" evidence="3">
    <name>pAzo1</name>
</geneLocation>